<evidence type="ECO:0000313" key="2">
    <source>
        <dbReference type="Proteomes" id="UP000034866"/>
    </source>
</evidence>
<dbReference type="EMBL" id="CP011104">
    <property type="protein sequence ID" value="AKH62572.1"/>
    <property type="molecule type" value="Genomic_DNA"/>
</dbReference>
<dbReference type="STRING" id="230089.VY86_03685"/>
<dbReference type="OrthoDB" id="6463287at2"/>
<dbReference type="KEGG" id="ptt:VY86_03685"/>
<dbReference type="AlphaFoldDB" id="A0A0F7LL76"/>
<organism evidence="1 2">
    <name type="scientific">Photorhabdus thracensis</name>
    <dbReference type="NCBI Taxonomy" id="230089"/>
    <lineage>
        <taxon>Bacteria</taxon>
        <taxon>Pseudomonadati</taxon>
        <taxon>Pseudomonadota</taxon>
        <taxon>Gammaproteobacteria</taxon>
        <taxon>Enterobacterales</taxon>
        <taxon>Morganellaceae</taxon>
        <taxon>Photorhabdus</taxon>
    </lineage>
</organism>
<reference evidence="2" key="2">
    <citation type="submission" date="2015-03" db="EMBL/GenBank/DDBJ databases">
        <title>Genome sequence of Azospirillum thiophilum strain DSM 21654T.</title>
        <authorList>
            <person name="Kwak Y."/>
            <person name="Shin J.-H."/>
        </authorList>
    </citation>
    <scope>NUCLEOTIDE SEQUENCE [LARGE SCALE GENOMIC DNA]</scope>
    <source>
        <strain evidence="2">DSM 15199</strain>
    </source>
</reference>
<evidence type="ECO:0000313" key="1">
    <source>
        <dbReference type="EMBL" id="AKH62572.1"/>
    </source>
</evidence>
<name>A0A0F7LL76_9GAMM</name>
<accession>A0A0F7LL76</accession>
<protein>
    <submittedName>
        <fullName evidence="1">Uncharacterized protein</fullName>
    </submittedName>
</protein>
<gene>
    <name evidence="1" type="ORF">VY86_03685</name>
</gene>
<dbReference type="Proteomes" id="UP000034866">
    <property type="component" value="Chromosome"/>
</dbReference>
<dbReference type="RefSeq" id="WP_046973966.1">
    <property type="nucleotide sequence ID" value="NZ_CP011104.1"/>
</dbReference>
<proteinExistence type="predicted"/>
<keyword evidence="2" id="KW-1185">Reference proteome</keyword>
<dbReference type="PATRIC" id="fig|230089.6.peg.819"/>
<sequence>MTNLGDKFPASFRADFLARQSLAIGDVLYLHCPFTRPPKLKYLLVCCCEPLLVLIINSKISEFIQLRQELLRCQVDLPQKDHKFLQWDSFVNCIDAHAAFDINDIKGRISTDYHNIVKGKIADYCMSEVYKAVKYSPTMKRGQKRKILESLERFVG</sequence>
<reference evidence="1 2" key="1">
    <citation type="journal article" date="2015" name="J. Biotechnol.">
        <title>Complete genome sequence of Photorhabdus temperata subsp. thracensis 39-8(T), an entomopathogenic bacterium for the improved commercial bioinsecticide.</title>
        <authorList>
            <person name="Kwak Y."/>
            <person name="Shin J.H."/>
        </authorList>
    </citation>
    <scope>NUCLEOTIDE SEQUENCE [LARGE SCALE GENOMIC DNA]</scope>
    <source>
        <strain evidence="1 2">DSM 15199</strain>
    </source>
</reference>